<feature type="compositionally biased region" description="Low complexity" evidence="7">
    <location>
        <begin position="39"/>
        <end position="49"/>
    </location>
</feature>
<dbReference type="InterPro" id="IPR022398">
    <property type="entry name" value="Peptidase_S8_His-AS"/>
</dbReference>
<dbReference type="RefSeq" id="WP_157874933.1">
    <property type="nucleotide sequence ID" value="NZ_LGUS01000062.1"/>
</dbReference>
<dbReference type="PROSITE" id="PS51892">
    <property type="entry name" value="SUBTILASE"/>
    <property type="match status" value="1"/>
</dbReference>
<evidence type="ECO:0000256" key="5">
    <source>
        <dbReference type="PROSITE-ProRule" id="PRU01240"/>
    </source>
</evidence>
<dbReference type="PRINTS" id="PR00723">
    <property type="entry name" value="SUBTILISIN"/>
</dbReference>
<dbReference type="InterPro" id="IPR015500">
    <property type="entry name" value="Peptidase_S8_subtilisin-rel"/>
</dbReference>
<evidence type="ECO:0000256" key="1">
    <source>
        <dbReference type="ARBA" id="ARBA00011073"/>
    </source>
</evidence>
<comment type="similarity">
    <text evidence="1 5 6">Belongs to the peptidase S8 family.</text>
</comment>
<evidence type="ECO:0000256" key="3">
    <source>
        <dbReference type="ARBA" id="ARBA00022801"/>
    </source>
</evidence>
<dbReference type="AlphaFoldDB" id="A0A0L8LNM7"/>
<dbReference type="GO" id="GO:0004252">
    <property type="term" value="F:serine-type endopeptidase activity"/>
    <property type="evidence" value="ECO:0007669"/>
    <property type="project" value="UniProtKB-UniRule"/>
</dbReference>
<protein>
    <recommendedName>
        <fullName evidence="9">Peptidase S8/S53 domain-containing protein</fullName>
    </recommendedName>
</protein>
<dbReference type="Pfam" id="PF00082">
    <property type="entry name" value="Peptidase_S8"/>
    <property type="match status" value="1"/>
</dbReference>
<evidence type="ECO:0000256" key="6">
    <source>
        <dbReference type="RuleBase" id="RU003355"/>
    </source>
</evidence>
<keyword evidence="3 5" id="KW-0378">Hydrolase</keyword>
<evidence type="ECO:0000256" key="8">
    <source>
        <dbReference type="SAM" id="SignalP"/>
    </source>
</evidence>
<evidence type="ECO:0000256" key="4">
    <source>
        <dbReference type="ARBA" id="ARBA00022825"/>
    </source>
</evidence>
<dbReference type="PROSITE" id="PS00136">
    <property type="entry name" value="SUBTILASE_ASP"/>
    <property type="match status" value="1"/>
</dbReference>
<dbReference type="Proteomes" id="UP000037251">
    <property type="component" value="Unassembled WGS sequence"/>
</dbReference>
<feature type="chain" id="PRO_5005586434" description="Peptidase S8/S53 domain-containing protein" evidence="8">
    <location>
        <begin position="26"/>
        <end position="415"/>
    </location>
</feature>
<evidence type="ECO:0000313" key="10">
    <source>
        <dbReference type="EMBL" id="KOG39731.1"/>
    </source>
</evidence>
<feature type="region of interest" description="Disordered" evidence="7">
    <location>
        <begin position="39"/>
        <end position="61"/>
    </location>
</feature>
<dbReference type="PANTHER" id="PTHR43806:SF11">
    <property type="entry name" value="CEREVISIN-RELATED"/>
    <property type="match status" value="1"/>
</dbReference>
<keyword evidence="11" id="KW-1185">Reference proteome</keyword>
<dbReference type="InterPro" id="IPR023827">
    <property type="entry name" value="Peptidase_S8_Asp-AS"/>
</dbReference>
<name>A0A0L8LNM7_9ACTN</name>
<evidence type="ECO:0000256" key="2">
    <source>
        <dbReference type="ARBA" id="ARBA00022670"/>
    </source>
</evidence>
<sequence>MNRRIWTTVVTTVMTMALGAIPAHAVTTASITAVAGTAQDDPAGTATADDPIDPPLYDETADGDTVRVNVVTENRDDLSSAASAGETVQSFSTLPIVTLRVDRAGLDELAAQDGVISVSEDVPVPPTLDETVPLIGADNAIKAGKTGKGSTIAVIDTGVATNHPFLKNRVVTEACFSPIDTAYGATSLCPNGTATQEGTGAANSANGPCATLEGCDHGTHVAGIAAGNGTGLSQAPATGVAPDANIIAMQVFSKFNTEKYCGTAAATPCVRSFTSAQIQALEKVWELQQAGTPVIAANLSLGSASYTTACTKDARKPAIDKLLTAGVATVVAAGNNGLQTAVNAPACVPAALTVGSTTDDDEASSFSNRGPLLDLYAPGTGIISSVLNGYDSKSGTSMAAPHVTGALAVLKQTYP</sequence>
<dbReference type="InterPro" id="IPR036852">
    <property type="entry name" value="Peptidase_S8/S53_dom_sf"/>
</dbReference>
<feature type="domain" description="Peptidase S8/S53" evidence="9">
    <location>
        <begin position="147"/>
        <end position="415"/>
    </location>
</feature>
<keyword evidence="2 5" id="KW-0645">Protease</keyword>
<feature type="active site" description="Charge relay system" evidence="5">
    <location>
        <position position="397"/>
    </location>
</feature>
<dbReference type="InterPro" id="IPR000209">
    <property type="entry name" value="Peptidase_S8/S53_dom"/>
</dbReference>
<evidence type="ECO:0000313" key="11">
    <source>
        <dbReference type="Proteomes" id="UP000037251"/>
    </source>
</evidence>
<dbReference type="GO" id="GO:0006508">
    <property type="term" value="P:proteolysis"/>
    <property type="evidence" value="ECO:0007669"/>
    <property type="project" value="UniProtKB-KW"/>
</dbReference>
<reference evidence="11" key="1">
    <citation type="submission" date="2015-07" db="EMBL/GenBank/DDBJ databases">
        <authorList>
            <person name="Ju K.-S."/>
            <person name="Doroghazi J.R."/>
            <person name="Metcalf W.W."/>
        </authorList>
    </citation>
    <scope>NUCLEOTIDE SEQUENCE [LARGE SCALE GENOMIC DNA]</scope>
    <source>
        <strain evidence="11">NRRL 2290</strain>
    </source>
</reference>
<dbReference type="SUPFAM" id="SSF52743">
    <property type="entry name" value="Subtilisin-like"/>
    <property type="match status" value="1"/>
</dbReference>
<feature type="active site" description="Charge relay system" evidence="5">
    <location>
        <position position="217"/>
    </location>
</feature>
<dbReference type="InterPro" id="IPR050131">
    <property type="entry name" value="Peptidase_S8_subtilisin-like"/>
</dbReference>
<feature type="signal peptide" evidence="8">
    <location>
        <begin position="1"/>
        <end position="25"/>
    </location>
</feature>
<dbReference type="InterPro" id="IPR023828">
    <property type="entry name" value="Peptidase_S8_Ser-AS"/>
</dbReference>
<accession>A0A0L8LNM7</accession>
<keyword evidence="8" id="KW-0732">Signal</keyword>
<feature type="active site" description="Charge relay system" evidence="5">
    <location>
        <position position="156"/>
    </location>
</feature>
<dbReference type="EMBL" id="LGUS01000062">
    <property type="protein sequence ID" value="KOG39731.1"/>
    <property type="molecule type" value="Genomic_DNA"/>
</dbReference>
<keyword evidence="4 5" id="KW-0720">Serine protease</keyword>
<proteinExistence type="inferred from homology"/>
<feature type="non-terminal residue" evidence="10">
    <location>
        <position position="415"/>
    </location>
</feature>
<dbReference type="PROSITE" id="PS00137">
    <property type="entry name" value="SUBTILASE_HIS"/>
    <property type="match status" value="1"/>
</dbReference>
<dbReference type="Gene3D" id="3.40.50.200">
    <property type="entry name" value="Peptidase S8/S53 domain"/>
    <property type="match status" value="1"/>
</dbReference>
<dbReference type="PROSITE" id="PS00138">
    <property type="entry name" value="SUBTILASE_SER"/>
    <property type="match status" value="1"/>
</dbReference>
<dbReference type="PANTHER" id="PTHR43806">
    <property type="entry name" value="PEPTIDASE S8"/>
    <property type="match status" value="1"/>
</dbReference>
<evidence type="ECO:0000256" key="7">
    <source>
        <dbReference type="SAM" id="MobiDB-lite"/>
    </source>
</evidence>
<comment type="caution">
    <text evidence="10">The sequence shown here is derived from an EMBL/GenBank/DDBJ whole genome shotgun (WGS) entry which is preliminary data.</text>
</comment>
<dbReference type="eggNOG" id="COG1404">
    <property type="taxonomic scope" value="Bacteria"/>
</dbReference>
<gene>
    <name evidence="10" type="ORF">ADK37_08815</name>
</gene>
<evidence type="ECO:0000259" key="9">
    <source>
        <dbReference type="Pfam" id="PF00082"/>
    </source>
</evidence>
<organism evidence="10 11">
    <name type="scientific">Streptomyces resistomycificus</name>
    <dbReference type="NCBI Taxonomy" id="67356"/>
    <lineage>
        <taxon>Bacteria</taxon>
        <taxon>Bacillati</taxon>
        <taxon>Actinomycetota</taxon>
        <taxon>Actinomycetes</taxon>
        <taxon>Kitasatosporales</taxon>
        <taxon>Streptomycetaceae</taxon>
        <taxon>Streptomyces</taxon>
        <taxon>Streptomyces aurantiacus group</taxon>
    </lineage>
</organism>